<reference evidence="3 4" key="1">
    <citation type="submission" date="2020-07" db="EMBL/GenBank/DDBJ databases">
        <title>Sequencing the genomes of 1000 actinobacteria strains.</title>
        <authorList>
            <person name="Klenk H.-P."/>
        </authorList>
    </citation>
    <scope>NUCLEOTIDE SEQUENCE [LARGE SCALE GENOMIC DNA]</scope>
    <source>
        <strain evidence="3 4">DSM 19082</strain>
    </source>
</reference>
<dbReference type="Pfam" id="PF00296">
    <property type="entry name" value="Bac_luciferase"/>
    <property type="match status" value="1"/>
</dbReference>
<accession>A0A852R8J2</accession>
<dbReference type="InterPro" id="IPR019945">
    <property type="entry name" value="F420_G6P_DH-rel"/>
</dbReference>
<dbReference type="InterPro" id="IPR050564">
    <property type="entry name" value="F420-G6PD/mer"/>
</dbReference>
<comment type="caution">
    <text evidence="3">The sequence shown here is derived from an EMBL/GenBank/DDBJ whole genome shotgun (WGS) entry which is preliminary data.</text>
</comment>
<evidence type="ECO:0000256" key="1">
    <source>
        <dbReference type="ARBA" id="ARBA00023002"/>
    </source>
</evidence>
<dbReference type="SUPFAM" id="SSF51679">
    <property type="entry name" value="Bacterial luciferase-like"/>
    <property type="match status" value="1"/>
</dbReference>
<proteinExistence type="predicted"/>
<evidence type="ECO:0000259" key="2">
    <source>
        <dbReference type="Pfam" id="PF00296"/>
    </source>
</evidence>
<dbReference type="RefSeq" id="WP_179725680.1">
    <property type="nucleotide sequence ID" value="NZ_BAABEF010000001.1"/>
</dbReference>
<dbReference type="InterPro" id="IPR011251">
    <property type="entry name" value="Luciferase-like_dom"/>
</dbReference>
<gene>
    <name evidence="3" type="ORF">BJ958_000833</name>
</gene>
<name>A0A852R8J2_9ACTN</name>
<organism evidence="3 4">
    <name type="scientific">Nocardioides kongjuensis</name>
    <dbReference type="NCBI Taxonomy" id="349522"/>
    <lineage>
        <taxon>Bacteria</taxon>
        <taxon>Bacillati</taxon>
        <taxon>Actinomycetota</taxon>
        <taxon>Actinomycetes</taxon>
        <taxon>Propionibacteriales</taxon>
        <taxon>Nocardioidaceae</taxon>
        <taxon>Nocardioides</taxon>
    </lineage>
</organism>
<dbReference type="InterPro" id="IPR036661">
    <property type="entry name" value="Luciferase-like_sf"/>
</dbReference>
<sequence>MRIGYFLSSEEYTPAQLVEQALAAEDAGFDGLWISDHIQPWNSTQGQSPMVWPMIGAIAQVTALPIMTAVTCPIGRQSPLMVAHAAATCAVLNPGFRLGVGTGEALNEHLTGEVWPSFDVRIEMLREAVGLIRALWTGATVDHRGRWFTVDDARLWTLPGTPPEIWMSGFGEKATRVAAEIADGYVNTAPGAELRELFTEESGGRPTAAGLKVAFAPSTEEGVEHAHRLWANAGLPGELAQVLPSPRHFEQASQLVTKEATADSVVAGSAVGEHVAAVRAYAEAGYDEVYVSTMGPYYREMIEFYGEQVLPGVRRSTPAD</sequence>
<keyword evidence="4" id="KW-1185">Reference proteome</keyword>
<keyword evidence="1" id="KW-0560">Oxidoreductase</keyword>
<dbReference type="NCBIfam" id="TIGR03557">
    <property type="entry name" value="F420_G6P_family"/>
    <property type="match status" value="1"/>
</dbReference>
<dbReference type="Gene3D" id="3.20.20.30">
    <property type="entry name" value="Luciferase-like domain"/>
    <property type="match status" value="1"/>
</dbReference>
<evidence type="ECO:0000313" key="4">
    <source>
        <dbReference type="Proteomes" id="UP000582231"/>
    </source>
</evidence>
<protein>
    <submittedName>
        <fullName evidence="3">G6PDH family F420-dependent oxidoreductase</fullName>
    </submittedName>
</protein>
<dbReference type="CDD" id="cd01097">
    <property type="entry name" value="Tetrahydromethanopterin_reductase"/>
    <property type="match status" value="1"/>
</dbReference>
<feature type="domain" description="Luciferase-like" evidence="2">
    <location>
        <begin position="1"/>
        <end position="287"/>
    </location>
</feature>
<dbReference type="PANTHER" id="PTHR43244:SF1">
    <property type="entry name" value="5,10-METHYLENETETRAHYDROMETHANOPTERIN REDUCTASE"/>
    <property type="match status" value="1"/>
</dbReference>
<evidence type="ECO:0000313" key="3">
    <source>
        <dbReference type="EMBL" id="NYD29287.1"/>
    </source>
</evidence>
<dbReference type="Proteomes" id="UP000582231">
    <property type="component" value="Unassembled WGS sequence"/>
</dbReference>
<dbReference type="PANTHER" id="PTHR43244">
    <property type="match status" value="1"/>
</dbReference>
<dbReference type="GO" id="GO:0016705">
    <property type="term" value="F:oxidoreductase activity, acting on paired donors, with incorporation or reduction of molecular oxygen"/>
    <property type="evidence" value="ECO:0007669"/>
    <property type="project" value="InterPro"/>
</dbReference>
<dbReference type="AlphaFoldDB" id="A0A852R8J2"/>
<dbReference type="EMBL" id="JACCBF010000001">
    <property type="protein sequence ID" value="NYD29287.1"/>
    <property type="molecule type" value="Genomic_DNA"/>
</dbReference>